<dbReference type="PANTHER" id="PTHR30203:SF30">
    <property type="entry name" value="OUTER MEMBRANE PROTEIN-RELATED"/>
    <property type="match status" value="1"/>
</dbReference>
<dbReference type="AlphaFoldDB" id="A0AAT9FGQ9"/>
<dbReference type="InterPro" id="IPR003423">
    <property type="entry name" value="OMP_efflux"/>
</dbReference>
<dbReference type="KEGG" id="osu:NT6N_01930"/>
<organism evidence="3">
    <name type="scientific">Oceaniferula spumae</name>
    <dbReference type="NCBI Taxonomy" id="2979115"/>
    <lineage>
        <taxon>Bacteria</taxon>
        <taxon>Pseudomonadati</taxon>
        <taxon>Verrucomicrobiota</taxon>
        <taxon>Verrucomicrobiia</taxon>
        <taxon>Verrucomicrobiales</taxon>
        <taxon>Verrucomicrobiaceae</taxon>
        <taxon>Oceaniferula</taxon>
    </lineage>
</organism>
<dbReference type="InterPro" id="IPR010131">
    <property type="entry name" value="MdtP/NodT-like"/>
</dbReference>
<protein>
    <submittedName>
        <fullName evidence="3">Outer membrane efflux protein</fullName>
    </submittedName>
</protein>
<gene>
    <name evidence="3" type="ORF">NT6N_01930</name>
</gene>
<accession>A0AAT9FGQ9</accession>
<dbReference type="EMBL" id="AP026866">
    <property type="protein sequence ID" value="BDS05153.1"/>
    <property type="molecule type" value="Genomic_DNA"/>
</dbReference>
<evidence type="ECO:0000313" key="3">
    <source>
        <dbReference type="EMBL" id="BDS05153.1"/>
    </source>
</evidence>
<dbReference type="Gene3D" id="1.20.1600.10">
    <property type="entry name" value="Outer membrane efflux proteins (OEP)"/>
    <property type="match status" value="1"/>
</dbReference>
<dbReference type="PROSITE" id="PS51257">
    <property type="entry name" value="PROKAR_LIPOPROTEIN"/>
    <property type="match status" value="1"/>
</dbReference>
<dbReference type="PANTHER" id="PTHR30203">
    <property type="entry name" value="OUTER MEMBRANE CATION EFFLUX PROTEIN"/>
    <property type="match status" value="1"/>
</dbReference>
<dbReference type="Gene3D" id="2.20.200.10">
    <property type="entry name" value="Outer membrane efflux proteins (OEP)"/>
    <property type="match status" value="1"/>
</dbReference>
<dbReference type="Pfam" id="PF02321">
    <property type="entry name" value="OEP"/>
    <property type="match status" value="2"/>
</dbReference>
<name>A0AAT9FGQ9_9BACT</name>
<sequence length="447" mass="48980">MLKFSISLCVATVIFGGCAVTSSNSSSGIDRKAWKQTPPWAQARLQQSWWRKYGDASLNKDIAHAFSSNPDLAVVAARLEQANAAVKSARAVSLPSFNLGIGYREGRKKEVDFGPYDLAPWEGGGQLSWEIDLSGRLRAATQSARHAQEAAFWDLHAARLQMASRIAAARFNLYRFNAEISILQDSTTASQKTVTTLNQRATAGIAATTDVRRQQAEHDRFKRQLIDVRRLRDLTIVQLRTLTGGNYVSNTSQSSLPNVGNPPSLPMSQLLAANPTILAAEARVRSAFQLEKSAKLDLLPSFKLNASASGAGHSLTGRYTQWIHQFGPSLDIPIYDPVRLAKISSRRAESKVAAAKYRAAVLTVLEEVDSARINLVSRRSQLAAAQSEIRALATARSDAQAQFNAGLTSQIEFLDTERRWLEAKRVEAALRQSLLNDHIQLMKALGG</sequence>
<comment type="similarity">
    <text evidence="1">Belongs to the outer membrane factor (OMF) (TC 1.B.17) family.</text>
</comment>
<dbReference type="SUPFAM" id="SSF56954">
    <property type="entry name" value="Outer membrane efflux proteins (OEP)"/>
    <property type="match status" value="1"/>
</dbReference>
<evidence type="ECO:0000256" key="1">
    <source>
        <dbReference type="ARBA" id="ARBA00007613"/>
    </source>
</evidence>
<feature type="signal peptide" evidence="2">
    <location>
        <begin position="1"/>
        <end position="19"/>
    </location>
</feature>
<evidence type="ECO:0000256" key="2">
    <source>
        <dbReference type="SAM" id="SignalP"/>
    </source>
</evidence>
<dbReference type="GO" id="GO:0015562">
    <property type="term" value="F:efflux transmembrane transporter activity"/>
    <property type="evidence" value="ECO:0007669"/>
    <property type="project" value="InterPro"/>
</dbReference>
<feature type="chain" id="PRO_5043333443" evidence="2">
    <location>
        <begin position="20"/>
        <end position="447"/>
    </location>
</feature>
<reference evidence="3" key="1">
    <citation type="submission" date="2024-07" db="EMBL/GenBank/DDBJ databases">
        <title>Complete genome sequence of Verrucomicrobiaceae bacterium NT6N.</title>
        <authorList>
            <person name="Huang C."/>
            <person name="Takami H."/>
            <person name="Hamasaki K."/>
        </authorList>
    </citation>
    <scope>NUCLEOTIDE SEQUENCE</scope>
    <source>
        <strain evidence="3">NT6N</strain>
    </source>
</reference>
<proteinExistence type="inferred from homology"/>
<keyword evidence="2" id="KW-0732">Signal</keyword>